<name>A0ABQ4TFG7_METOR</name>
<evidence type="ECO:0000256" key="1">
    <source>
        <dbReference type="SAM" id="SignalP"/>
    </source>
</evidence>
<accession>A0ABQ4TFG7</accession>
<keyword evidence="1" id="KW-0732">Signal</keyword>
<comment type="caution">
    <text evidence="2">The sequence shown here is derived from an EMBL/GenBank/DDBJ whole genome shotgun (WGS) entry which is preliminary data.</text>
</comment>
<protein>
    <submittedName>
        <fullName evidence="2">Uncharacterized protein</fullName>
    </submittedName>
</protein>
<evidence type="ECO:0000313" key="2">
    <source>
        <dbReference type="EMBL" id="GJE29801.1"/>
    </source>
</evidence>
<feature type="signal peptide" evidence="1">
    <location>
        <begin position="1"/>
        <end position="24"/>
    </location>
</feature>
<evidence type="ECO:0000313" key="3">
    <source>
        <dbReference type="Proteomes" id="UP001055156"/>
    </source>
</evidence>
<reference evidence="2" key="2">
    <citation type="submission" date="2021-08" db="EMBL/GenBank/DDBJ databases">
        <authorList>
            <person name="Tani A."/>
            <person name="Ola A."/>
            <person name="Ogura Y."/>
            <person name="Katsura K."/>
            <person name="Hayashi T."/>
        </authorList>
    </citation>
    <scope>NUCLEOTIDE SEQUENCE</scope>
    <source>
        <strain evidence="2">NBRC 15689</strain>
    </source>
</reference>
<organism evidence="2 3">
    <name type="scientific">Methylobacterium organophilum</name>
    <dbReference type="NCBI Taxonomy" id="410"/>
    <lineage>
        <taxon>Bacteria</taxon>
        <taxon>Pseudomonadati</taxon>
        <taxon>Pseudomonadota</taxon>
        <taxon>Alphaproteobacteria</taxon>
        <taxon>Hyphomicrobiales</taxon>
        <taxon>Methylobacteriaceae</taxon>
        <taxon>Methylobacterium</taxon>
    </lineage>
</organism>
<reference evidence="2" key="1">
    <citation type="journal article" date="2021" name="Front. Microbiol.">
        <title>Comprehensive Comparative Genomics and Phenotyping of Methylobacterium Species.</title>
        <authorList>
            <person name="Alessa O."/>
            <person name="Ogura Y."/>
            <person name="Fujitani Y."/>
            <person name="Takami H."/>
            <person name="Hayashi T."/>
            <person name="Sahin N."/>
            <person name="Tani A."/>
        </authorList>
    </citation>
    <scope>NUCLEOTIDE SEQUENCE</scope>
    <source>
        <strain evidence="2">NBRC 15689</strain>
    </source>
</reference>
<keyword evidence="3" id="KW-1185">Reference proteome</keyword>
<proteinExistence type="predicted"/>
<sequence>MRPSKLLRAALAGLVLLSAGSALARPPMETNQLVDDTGTPIGTAANPLYVSGGTGGGGGGGTVTQGTTPWQISGNGTANGSGNPIFVQITNFPATQAVTQSGTWSFGLSGAIPTGSNTIGAVTQAGGPWSVSGTVAATQSGTWNLNNITGSITLPTGAAQDATLTARLGTLGQKTSAGSAPVVFPSDQTGPNLGSGALGVVDQDANAAAGSPFILSALGAQTGFRTAGANSIGIEITGTFTATITVEVSSDSTDGVNGTWTSTVNGSVPNDQGAQNGFSTLSAGRLRMVFPANAAPWMRLRVTAYTSGTATAYVFLRSQPYVAHEVYIGAGNINISGGSLAGVSSVGQLNAVNASASSLGVSFFSRIPSSAANTNLTQAKNAAGRIYKIVVCNTTTTAARLKLYNALSASVTVGTTAPMLTRPIPAAAAAGGLACASYDWADIGAYFSTAISYALTTGAADSDTTAVAAGAITDLSVEYQ</sequence>
<gene>
    <name evidence="2" type="ORF">LKMONMHP_4687</name>
</gene>
<dbReference type="EMBL" id="BPQV01000021">
    <property type="protein sequence ID" value="GJE29801.1"/>
    <property type="molecule type" value="Genomic_DNA"/>
</dbReference>
<dbReference type="Proteomes" id="UP001055156">
    <property type="component" value="Unassembled WGS sequence"/>
</dbReference>
<dbReference type="RefSeq" id="WP_238315024.1">
    <property type="nucleotide sequence ID" value="NZ_BPQV01000021.1"/>
</dbReference>
<feature type="chain" id="PRO_5045278175" evidence="1">
    <location>
        <begin position="25"/>
        <end position="480"/>
    </location>
</feature>